<dbReference type="InterPro" id="IPR013216">
    <property type="entry name" value="Methyltransf_11"/>
</dbReference>
<sequence>MKFEKTGDSCDISNKGKSCCSTTIETNNEVNFKEHWDKAYLNSPENKLGWYETDLSPMLKLILKTGLSKSARILNVGAGSTTLIDKLLDIGYSNIIATDISEVALKKLEIRIGNKKAKYIIDDLTKPSKLKNIKPVDLWIDRAVLHFFTEENEQNAYFDLLKSKIQNGGFVILAEYNLNGAKLCAGLPVYRYSKEMLTEKLGNDFELINSFDYTYKMPSGAERPYVYTLFKKINNEYVK</sequence>
<accession>A0A3B0U1X1</accession>
<dbReference type="CDD" id="cd02440">
    <property type="entry name" value="AdoMet_MTases"/>
    <property type="match status" value="1"/>
</dbReference>
<dbReference type="Pfam" id="PF08241">
    <property type="entry name" value="Methyltransf_11"/>
    <property type="match status" value="1"/>
</dbReference>
<proteinExistence type="predicted"/>
<gene>
    <name evidence="2" type="ORF">MNBD_BACTEROID04-1413</name>
</gene>
<dbReference type="GO" id="GO:0008757">
    <property type="term" value="F:S-adenosylmethionine-dependent methyltransferase activity"/>
    <property type="evidence" value="ECO:0007669"/>
    <property type="project" value="InterPro"/>
</dbReference>
<evidence type="ECO:0000313" key="2">
    <source>
        <dbReference type="EMBL" id="VAW24855.1"/>
    </source>
</evidence>
<evidence type="ECO:0000259" key="1">
    <source>
        <dbReference type="Pfam" id="PF08241"/>
    </source>
</evidence>
<dbReference type="AlphaFoldDB" id="A0A3B0U1X1"/>
<dbReference type="InterPro" id="IPR029063">
    <property type="entry name" value="SAM-dependent_MTases_sf"/>
</dbReference>
<dbReference type="SUPFAM" id="SSF53335">
    <property type="entry name" value="S-adenosyl-L-methionine-dependent methyltransferases"/>
    <property type="match status" value="1"/>
</dbReference>
<organism evidence="2">
    <name type="scientific">hydrothermal vent metagenome</name>
    <dbReference type="NCBI Taxonomy" id="652676"/>
    <lineage>
        <taxon>unclassified sequences</taxon>
        <taxon>metagenomes</taxon>
        <taxon>ecological metagenomes</taxon>
    </lineage>
</organism>
<dbReference type="Gene3D" id="3.40.50.150">
    <property type="entry name" value="Vaccinia Virus protein VP39"/>
    <property type="match status" value="1"/>
</dbReference>
<feature type="domain" description="Methyltransferase type 11" evidence="1">
    <location>
        <begin position="74"/>
        <end position="172"/>
    </location>
</feature>
<protein>
    <recommendedName>
        <fullName evidence="1">Methyltransferase type 11 domain-containing protein</fullName>
    </recommendedName>
</protein>
<reference evidence="2" key="1">
    <citation type="submission" date="2018-06" db="EMBL/GenBank/DDBJ databases">
        <authorList>
            <person name="Zhirakovskaya E."/>
        </authorList>
    </citation>
    <scope>NUCLEOTIDE SEQUENCE</scope>
</reference>
<name>A0A3B0U1X1_9ZZZZ</name>
<dbReference type="EMBL" id="UOER01000306">
    <property type="protein sequence ID" value="VAW24855.1"/>
    <property type="molecule type" value="Genomic_DNA"/>
</dbReference>